<accession>A0ABM0MZ29</accession>
<feature type="region of interest" description="Disordered" evidence="1">
    <location>
        <begin position="50"/>
        <end position="82"/>
    </location>
</feature>
<proteinExistence type="predicted"/>
<feature type="compositionally biased region" description="Polar residues" evidence="1">
    <location>
        <begin position="1"/>
        <end position="22"/>
    </location>
</feature>
<name>A0ABM0MZ29_SACKO</name>
<protein>
    <submittedName>
        <fullName evidence="3">Myosin light chain kinase, smooth muscle-like</fullName>
    </submittedName>
</protein>
<evidence type="ECO:0000313" key="2">
    <source>
        <dbReference type="Proteomes" id="UP000694865"/>
    </source>
</evidence>
<feature type="region of interest" description="Disordered" evidence="1">
    <location>
        <begin position="1"/>
        <end position="29"/>
    </location>
</feature>
<organism evidence="2 3">
    <name type="scientific">Saccoglossus kowalevskii</name>
    <name type="common">Acorn worm</name>
    <dbReference type="NCBI Taxonomy" id="10224"/>
    <lineage>
        <taxon>Eukaryota</taxon>
        <taxon>Metazoa</taxon>
        <taxon>Hemichordata</taxon>
        <taxon>Enteropneusta</taxon>
        <taxon>Harrimaniidae</taxon>
        <taxon>Saccoglossus</taxon>
    </lineage>
</organism>
<keyword evidence="2" id="KW-1185">Reference proteome</keyword>
<dbReference type="GeneID" id="102806394"/>
<dbReference type="Proteomes" id="UP000694865">
    <property type="component" value="Unplaced"/>
</dbReference>
<gene>
    <name evidence="3" type="primary">LOC102806394</name>
</gene>
<reference evidence="3" key="1">
    <citation type="submission" date="2025-08" db="UniProtKB">
        <authorList>
            <consortium name="RefSeq"/>
        </authorList>
    </citation>
    <scope>IDENTIFICATION</scope>
    <source>
        <tissue evidence="3">Testes</tissue>
    </source>
</reference>
<evidence type="ECO:0000256" key="1">
    <source>
        <dbReference type="SAM" id="MobiDB-lite"/>
    </source>
</evidence>
<feature type="compositionally biased region" description="Polar residues" evidence="1">
    <location>
        <begin position="65"/>
        <end position="76"/>
    </location>
</feature>
<dbReference type="RefSeq" id="XP_006825270.1">
    <property type="nucleotide sequence ID" value="XM_006825207.1"/>
</dbReference>
<evidence type="ECO:0000313" key="3">
    <source>
        <dbReference type="RefSeq" id="XP_006825270.1"/>
    </source>
</evidence>
<sequence>MSDSNGVEQVTQGVGQLSTSNGVKPGTVEGQSFKTKAKIVFKPSSAGDGGIGTNIFGTEKPDIKPSSNVNPNTNTEVAPVSWNKPAPVDAPISWDKPSVDVAPISWDKPSVDVAPISWDKPVAESAPVSWNKPVAEIAPISWDKPADTDAEINAVSWETPDSKPKEEPIYAKVNKSQIVPAGNGSASTSNEWVPSFNITDGTQLYLNETATPDMNFSPLNATTVVDDEDDANKVSNMMDQWYLIKMTLVKAV</sequence>